<dbReference type="Proteomes" id="UP000558958">
    <property type="component" value="Unassembled WGS sequence"/>
</dbReference>
<dbReference type="CDD" id="cd22073">
    <property type="entry name" value="WH2_WAVE-3"/>
    <property type="match status" value="1"/>
</dbReference>
<gene>
    <name evidence="5" type="primary">Wasf3_0</name>
    <name evidence="5" type="ORF">SAKLUC_R11808</name>
</gene>
<feature type="non-terminal residue" evidence="5">
    <location>
        <position position="369"/>
    </location>
</feature>
<organism evidence="5 6">
    <name type="scientific">Sakesphorus luctuosus</name>
    <dbReference type="NCBI Taxonomy" id="419690"/>
    <lineage>
        <taxon>Eukaryota</taxon>
        <taxon>Metazoa</taxon>
        <taxon>Chordata</taxon>
        <taxon>Craniata</taxon>
        <taxon>Vertebrata</taxon>
        <taxon>Euteleostomi</taxon>
        <taxon>Archelosauria</taxon>
        <taxon>Archosauria</taxon>
        <taxon>Dinosauria</taxon>
        <taxon>Saurischia</taxon>
        <taxon>Theropoda</taxon>
        <taxon>Coelurosauria</taxon>
        <taxon>Aves</taxon>
        <taxon>Neognathae</taxon>
        <taxon>Neoaves</taxon>
        <taxon>Telluraves</taxon>
        <taxon>Australaves</taxon>
        <taxon>Passeriformes</taxon>
        <taxon>Thamnophilidae</taxon>
        <taxon>Sakesphorus</taxon>
    </lineage>
</organism>
<proteinExistence type="inferred from homology"/>
<feature type="non-terminal residue" evidence="5">
    <location>
        <position position="1"/>
    </location>
</feature>
<dbReference type="GO" id="GO:0034237">
    <property type="term" value="F:protein kinase A regulatory subunit binding"/>
    <property type="evidence" value="ECO:0007669"/>
    <property type="project" value="TreeGrafter"/>
</dbReference>
<dbReference type="InterPro" id="IPR003124">
    <property type="entry name" value="WH2_dom"/>
</dbReference>
<comment type="caution">
    <text evidence="5">The sequence shown here is derived from an EMBL/GenBank/DDBJ whole genome shotgun (WGS) entry which is preliminary data.</text>
</comment>
<dbReference type="AlphaFoldDB" id="A0A7K8YMU7"/>
<comment type="similarity">
    <text evidence="1 2">Belongs to the SCAR/WAVE family.</text>
</comment>
<evidence type="ECO:0000256" key="2">
    <source>
        <dbReference type="RuleBase" id="RU367034"/>
    </source>
</evidence>
<feature type="domain" description="WH2" evidence="4">
    <location>
        <begin position="307"/>
        <end position="324"/>
    </location>
</feature>
<dbReference type="EMBL" id="VWZD01005740">
    <property type="protein sequence ID" value="NXG04540.1"/>
    <property type="molecule type" value="Genomic_DNA"/>
</dbReference>
<feature type="compositionally biased region" description="Pro residues" evidence="3">
    <location>
        <begin position="261"/>
        <end position="275"/>
    </location>
</feature>
<dbReference type="GO" id="GO:0005856">
    <property type="term" value="C:cytoskeleton"/>
    <property type="evidence" value="ECO:0007669"/>
    <property type="project" value="UniProtKB-SubCell"/>
</dbReference>
<feature type="compositionally biased region" description="Basic and acidic residues" evidence="3">
    <location>
        <begin position="49"/>
        <end position="59"/>
    </location>
</feature>
<dbReference type="PROSITE" id="PS51082">
    <property type="entry name" value="WH2"/>
    <property type="match status" value="1"/>
</dbReference>
<dbReference type="InterPro" id="IPR028288">
    <property type="entry name" value="SCAR/WAVE_fam"/>
</dbReference>
<comment type="subcellular location">
    <subcellularLocation>
        <location evidence="2">Cytoplasm</location>
        <location evidence="2">Cytoskeleton</location>
    </subcellularLocation>
</comment>
<feature type="region of interest" description="Disordered" evidence="3">
    <location>
        <begin position="36"/>
        <end position="309"/>
    </location>
</feature>
<dbReference type="GO" id="GO:0003779">
    <property type="term" value="F:actin binding"/>
    <property type="evidence" value="ECO:0007669"/>
    <property type="project" value="UniProtKB-UniRule"/>
</dbReference>
<feature type="compositionally biased region" description="Pro residues" evidence="3">
    <location>
        <begin position="207"/>
        <end position="218"/>
    </location>
</feature>
<feature type="compositionally biased region" description="Low complexity" evidence="3">
    <location>
        <begin position="276"/>
        <end position="285"/>
    </location>
</feature>
<feature type="compositionally biased region" description="Pro residues" evidence="3">
    <location>
        <begin position="169"/>
        <end position="178"/>
    </location>
</feature>
<sequence>LNFCCVSRDDKKDGLKFYTDPSYFFDLWKEKMLQDTEDKRKEKRRQKEQKRIDGTTREVKKVRKARNRRQEWNMMAYDKELRPDNRLSQSVYHGASSEGSLSPDTRSHASDVTDYSYPATPNHSLHQQIAMPSYGAGDGPQYMAASQSHEHEYRPPSTTVRHATLNRPQQPPPPPPQPSDGQHSSVPVVPAEYGMLPAQMVDYYNPTGPPPPPPPPMIPSAQTAFVSPLQLPVPPSHPGLVTGSTYAATHPPPSTGLVVTAPPPPGPPPPPPGPPAAGASLSSSPMHAPPASDAKRHEPAQAPISDARSDLLAAIRMGIQLKKVQEQREQEAKREPVGNDVATILSRRIAVEYSDSDDDSEFDENDWSD</sequence>
<name>A0A7K8YMU7_9PASS</name>
<evidence type="ECO:0000256" key="1">
    <source>
        <dbReference type="ARBA" id="ARBA00006993"/>
    </source>
</evidence>
<reference evidence="5 6" key="1">
    <citation type="submission" date="2019-09" db="EMBL/GenBank/DDBJ databases">
        <title>Bird 10,000 Genomes (B10K) Project - Family phase.</title>
        <authorList>
            <person name="Zhang G."/>
        </authorList>
    </citation>
    <scope>NUCLEOTIDE SEQUENCE [LARGE SCALE GENOMIC DNA]</scope>
    <source>
        <strain evidence="5">B10K-DU-001-06</strain>
        <tissue evidence="5">Muscle</tissue>
    </source>
</reference>
<feature type="compositionally biased region" description="Polar residues" evidence="3">
    <location>
        <begin position="86"/>
        <end position="104"/>
    </location>
</feature>
<evidence type="ECO:0000259" key="4">
    <source>
        <dbReference type="PROSITE" id="PS51082"/>
    </source>
</evidence>
<dbReference type="Gene3D" id="6.10.280.150">
    <property type="match status" value="2"/>
</dbReference>
<evidence type="ECO:0000313" key="5">
    <source>
        <dbReference type="EMBL" id="NXG04540.1"/>
    </source>
</evidence>
<dbReference type="SMART" id="SM00246">
    <property type="entry name" value="WH2"/>
    <property type="match status" value="1"/>
</dbReference>
<keyword evidence="6" id="KW-1185">Reference proteome</keyword>
<dbReference type="Pfam" id="PF02205">
    <property type="entry name" value="WH2"/>
    <property type="match status" value="1"/>
</dbReference>
<dbReference type="GO" id="GO:2000601">
    <property type="term" value="P:positive regulation of Arp2/3 complex-mediated actin nucleation"/>
    <property type="evidence" value="ECO:0007669"/>
    <property type="project" value="TreeGrafter"/>
</dbReference>
<evidence type="ECO:0000256" key="3">
    <source>
        <dbReference type="SAM" id="MobiDB-lite"/>
    </source>
</evidence>
<keyword evidence="2" id="KW-0963">Cytoplasm</keyword>
<evidence type="ECO:0000313" key="6">
    <source>
        <dbReference type="Proteomes" id="UP000558958"/>
    </source>
</evidence>
<keyword evidence="2" id="KW-0206">Cytoskeleton</keyword>
<dbReference type="GO" id="GO:0031209">
    <property type="term" value="C:SCAR complex"/>
    <property type="evidence" value="ECO:0007669"/>
    <property type="project" value="TreeGrafter"/>
</dbReference>
<dbReference type="PANTHER" id="PTHR12902:SF1">
    <property type="entry name" value="WISKOTT-ALDRICH SYNDROME PROTEIN FAMILY MEMBER"/>
    <property type="match status" value="1"/>
</dbReference>
<dbReference type="PANTHER" id="PTHR12902">
    <property type="entry name" value="WASP-1"/>
    <property type="match status" value="1"/>
</dbReference>
<dbReference type="GO" id="GO:0030036">
    <property type="term" value="P:actin cytoskeleton organization"/>
    <property type="evidence" value="ECO:0007669"/>
    <property type="project" value="UniProtKB-UniRule"/>
</dbReference>
<comment type="function">
    <text evidence="2">Downstream effector molecule involved in the transmission of signals from tyrosine kinase receptors and small GTPases to the actin cytoskeleton. Promotes formation of actin filaments. Part of the WAVE complex that regulates lamellipodia formation. The WAVE complex regulates actin filament reorganization via its interaction with the Arp2/3 complex.</text>
</comment>
<protein>
    <recommendedName>
        <fullName evidence="2">Wiskott-Aldrich syndrome protein family member</fullName>
        <shortName evidence="2">WASP family protein member</shortName>
    </recommendedName>
</protein>
<keyword evidence="2" id="KW-0009">Actin-binding</keyword>
<accession>A0A7K8YMU7</accession>
<dbReference type="GO" id="GO:0071933">
    <property type="term" value="F:Arp2/3 complex binding"/>
    <property type="evidence" value="ECO:0007669"/>
    <property type="project" value="TreeGrafter"/>
</dbReference>
<comment type="subunit">
    <text evidence="2">Binds actin and the Arp2/3 complex.</text>
</comment>